<organism evidence="1 2">
    <name type="scientific">Vespula maculifrons</name>
    <name type="common">Eastern yellow jacket</name>
    <name type="synonym">Wasp</name>
    <dbReference type="NCBI Taxonomy" id="7453"/>
    <lineage>
        <taxon>Eukaryota</taxon>
        <taxon>Metazoa</taxon>
        <taxon>Ecdysozoa</taxon>
        <taxon>Arthropoda</taxon>
        <taxon>Hexapoda</taxon>
        <taxon>Insecta</taxon>
        <taxon>Pterygota</taxon>
        <taxon>Neoptera</taxon>
        <taxon>Endopterygota</taxon>
        <taxon>Hymenoptera</taxon>
        <taxon>Apocrita</taxon>
        <taxon>Aculeata</taxon>
        <taxon>Vespoidea</taxon>
        <taxon>Vespidae</taxon>
        <taxon>Vespinae</taxon>
        <taxon>Vespula</taxon>
    </lineage>
</organism>
<name>A0ABD2AZY4_VESMC</name>
<proteinExistence type="predicted"/>
<reference evidence="1 2" key="1">
    <citation type="journal article" date="2024" name="Ann. Entomol. Soc. Am.">
        <title>Genomic analyses of the southern and eastern yellowjacket wasps (Hymenoptera: Vespidae) reveal evolutionary signatures of social life.</title>
        <authorList>
            <person name="Catto M.A."/>
            <person name="Caine P.B."/>
            <person name="Orr S.E."/>
            <person name="Hunt B.G."/>
            <person name="Goodisman M.A.D."/>
        </authorList>
    </citation>
    <scope>NUCLEOTIDE SEQUENCE [LARGE SCALE GENOMIC DNA]</scope>
    <source>
        <strain evidence="1">232</strain>
        <tissue evidence="1">Head and thorax</tissue>
    </source>
</reference>
<gene>
    <name evidence="1" type="ORF">V1477_017983</name>
</gene>
<evidence type="ECO:0000313" key="2">
    <source>
        <dbReference type="Proteomes" id="UP001607303"/>
    </source>
</evidence>
<keyword evidence="2" id="KW-1185">Reference proteome</keyword>
<dbReference type="AlphaFoldDB" id="A0ABD2AZY4"/>
<accession>A0ABD2AZY4</accession>
<evidence type="ECO:0000313" key="1">
    <source>
        <dbReference type="EMBL" id="KAL2726169.1"/>
    </source>
</evidence>
<protein>
    <submittedName>
        <fullName evidence="1">Uncharacterized protein</fullName>
    </submittedName>
</protein>
<dbReference type="Proteomes" id="UP001607303">
    <property type="component" value="Unassembled WGS sequence"/>
</dbReference>
<dbReference type="EMBL" id="JAYRBN010000109">
    <property type="protein sequence ID" value="KAL2726169.1"/>
    <property type="molecule type" value="Genomic_DNA"/>
</dbReference>
<sequence>MYKDSFVSGQSCYCRISLHKSHRLWASLVVELAEEVSGCHGRENNSVEVRRSLVEPPRHWSTPIFVQVVWKSPRDSVER</sequence>
<comment type="caution">
    <text evidence="1">The sequence shown here is derived from an EMBL/GenBank/DDBJ whole genome shotgun (WGS) entry which is preliminary data.</text>
</comment>